<feature type="chain" id="PRO_5003193797" description="Cathepsin propeptide inhibitor domain-containing protein" evidence="1">
    <location>
        <begin position="17"/>
        <end position="73"/>
    </location>
</feature>
<name>E4YTH6_OIKDI</name>
<dbReference type="AlphaFoldDB" id="E4YTH6"/>
<protein>
    <recommendedName>
        <fullName evidence="3">Cathepsin propeptide inhibitor domain-containing protein</fullName>
    </recommendedName>
</protein>
<proteinExistence type="predicted"/>
<evidence type="ECO:0000313" key="2">
    <source>
        <dbReference type="EMBL" id="CBY38765.1"/>
    </source>
</evidence>
<dbReference type="EMBL" id="FN655320">
    <property type="protein sequence ID" value="CBY38765.1"/>
    <property type="molecule type" value="Genomic_DNA"/>
</dbReference>
<keyword evidence="1" id="KW-0732">Signal</keyword>
<accession>E4YTH6</accession>
<evidence type="ECO:0000256" key="1">
    <source>
        <dbReference type="SAM" id="SignalP"/>
    </source>
</evidence>
<gene>
    <name evidence="2" type="ORF">GSOID_T00019285001</name>
</gene>
<reference evidence="2" key="1">
    <citation type="journal article" date="2010" name="Science">
        <title>Plasticity of animal genome architecture unmasked by rapid evolution of a pelagic tunicate.</title>
        <authorList>
            <person name="Denoeud F."/>
            <person name="Henriet S."/>
            <person name="Mungpakdee S."/>
            <person name="Aury J.M."/>
            <person name="Da Silva C."/>
            <person name="Brinkmann H."/>
            <person name="Mikhaleva J."/>
            <person name="Olsen L.C."/>
            <person name="Jubin C."/>
            <person name="Canestro C."/>
            <person name="Bouquet J.M."/>
            <person name="Danks G."/>
            <person name="Poulain J."/>
            <person name="Campsteijn C."/>
            <person name="Adamski M."/>
            <person name="Cross I."/>
            <person name="Yadetie F."/>
            <person name="Muffato M."/>
            <person name="Louis A."/>
            <person name="Butcher S."/>
            <person name="Tsagkogeorga G."/>
            <person name="Konrad A."/>
            <person name="Singh S."/>
            <person name="Jensen M.F."/>
            <person name="Cong E.H."/>
            <person name="Eikeseth-Otteraa H."/>
            <person name="Noel B."/>
            <person name="Anthouard V."/>
            <person name="Porcel B.M."/>
            <person name="Kachouri-Lafond R."/>
            <person name="Nishino A."/>
            <person name="Ugolini M."/>
            <person name="Chourrout P."/>
            <person name="Nishida H."/>
            <person name="Aasland R."/>
            <person name="Huzurbazar S."/>
            <person name="Westhof E."/>
            <person name="Delsuc F."/>
            <person name="Lehrach H."/>
            <person name="Reinhardt R."/>
            <person name="Weissenbach J."/>
            <person name="Roy S.W."/>
            <person name="Artiguenave F."/>
            <person name="Postlethwait J.H."/>
            <person name="Manak J.R."/>
            <person name="Thompson E.M."/>
            <person name="Jaillon O."/>
            <person name="Du Pasquier L."/>
            <person name="Boudinot P."/>
            <person name="Liberles D.A."/>
            <person name="Volff J.N."/>
            <person name="Philippe H."/>
            <person name="Lenhard B."/>
            <person name="Roest Crollius H."/>
            <person name="Wincker P."/>
            <person name="Chourrout D."/>
        </authorList>
    </citation>
    <scope>NUCLEOTIDE SEQUENCE [LARGE SCALE GENOMIC DNA]</scope>
</reference>
<dbReference type="Proteomes" id="UP000011014">
    <property type="component" value="Unassembled WGS sequence"/>
</dbReference>
<organism evidence="2">
    <name type="scientific">Oikopleura dioica</name>
    <name type="common">Tunicate</name>
    <dbReference type="NCBI Taxonomy" id="34765"/>
    <lineage>
        <taxon>Eukaryota</taxon>
        <taxon>Metazoa</taxon>
        <taxon>Chordata</taxon>
        <taxon>Tunicata</taxon>
        <taxon>Appendicularia</taxon>
        <taxon>Copelata</taxon>
        <taxon>Oikopleuridae</taxon>
        <taxon>Oikopleura</taxon>
    </lineage>
</organism>
<evidence type="ECO:0008006" key="3">
    <source>
        <dbReference type="Google" id="ProtNLM"/>
    </source>
</evidence>
<sequence>MKFLNVVFILVAFADAQEEILGLDRVNRVVSRYESWIERYADDYKKKYRLERAVARTRRFVSNPRCKLFFAAF</sequence>
<feature type="signal peptide" evidence="1">
    <location>
        <begin position="1"/>
        <end position="16"/>
    </location>
</feature>